<dbReference type="PANTHER" id="PTHR33704:SF1">
    <property type="entry name" value="PROTEIN HEAT INTOLERANT 4-RELATED"/>
    <property type="match status" value="1"/>
</dbReference>
<evidence type="ECO:0000313" key="1">
    <source>
        <dbReference type="EMBL" id="KMZ75432.1"/>
    </source>
</evidence>
<dbReference type="OrthoDB" id="20554at2759"/>
<gene>
    <name evidence="1" type="ORF">ZOSMA_114G00290</name>
</gene>
<name>A0A0K9Q4I3_ZOSMR</name>
<protein>
    <submittedName>
        <fullName evidence="1">Uncharacterized protein</fullName>
    </submittedName>
</protein>
<dbReference type="EMBL" id="LFYR01000167">
    <property type="protein sequence ID" value="KMZ75432.1"/>
    <property type="molecule type" value="Genomic_DNA"/>
</dbReference>
<reference evidence="2" key="1">
    <citation type="journal article" date="2016" name="Nature">
        <title>The genome of the seagrass Zostera marina reveals angiosperm adaptation to the sea.</title>
        <authorList>
            <person name="Olsen J.L."/>
            <person name="Rouze P."/>
            <person name="Verhelst B."/>
            <person name="Lin Y.-C."/>
            <person name="Bayer T."/>
            <person name="Collen J."/>
            <person name="Dattolo E."/>
            <person name="De Paoli E."/>
            <person name="Dittami S."/>
            <person name="Maumus F."/>
            <person name="Michel G."/>
            <person name="Kersting A."/>
            <person name="Lauritano C."/>
            <person name="Lohaus R."/>
            <person name="Toepel M."/>
            <person name="Tonon T."/>
            <person name="Vanneste K."/>
            <person name="Amirebrahimi M."/>
            <person name="Brakel J."/>
            <person name="Bostroem C."/>
            <person name="Chovatia M."/>
            <person name="Grimwood J."/>
            <person name="Jenkins J.W."/>
            <person name="Jueterbock A."/>
            <person name="Mraz A."/>
            <person name="Stam W.T."/>
            <person name="Tice H."/>
            <person name="Bornberg-Bauer E."/>
            <person name="Green P.J."/>
            <person name="Pearson G.A."/>
            <person name="Procaccini G."/>
            <person name="Duarte C.M."/>
            <person name="Schmutz J."/>
            <person name="Reusch T.B.H."/>
            <person name="Van de Peer Y."/>
        </authorList>
    </citation>
    <scope>NUCLEOTIDE SEQUENCE [LARGE SCALE GENOMIC DNA]</scope>
    <source>
        <strain evidence="2">cv. Finnish</strain>
    </source>
</reference>
<evidence type="ECO:0000313" key="2">
    <source>
        <dbReference type="Proteomes" id="UP000036987"/>
    </source>
</evidence>
<dbReference type="GO" id="GO:1900034">
    <property type="term" value="P:regulation of cellular response to heat"/>
    <property type="evidence" value="ECO:0007669"/>
    <property type="project" value="InterPro"/>
</dbReference>
<keyword evidence="2" id="KW-1185">Reference proteome</keyword>
<organism evidence="1 2">
    <name type="scientific">Zostera marina</name>
    <name type="common">Eelgrass</name>
    <dbReference type="NCBI Taxonomy" id="29655"/>
    <lineage>
        <taxon>Eukaryota</taxon>
        <taxon>Viridiplantae</taxon>
        <taxon>Streptophyta</taxon>
        <taxon>Embryophyta</taxon>
        <taxon>Tracheophyta</taxon>
        <taxon>Spermatophyta</taxon>
        <taxon>Magnoliopsida</taxon>
        <taxon>Liliopsida</taxon>
        <taxon>Zosteraceae</taxon>
        <taxon>Zostera</taxon>
    </lineage>
</organism>
<proteinExistence type="predicted"/>
<comment type="caution">
    <text evidence="1">The sequence shown here is derived from an EMBL/GenBank/DDBJ whole genome shotgun (WGS) entry which is preliminary data.</text>
</comment>
<dbReference type="AlphaFoldDB" id="A0A0K9Q4I3"/>
<dbReference type="Proteomes" id="UP000036987">
    <property type="component" value="Unassembled WGS sequence"/>
</dbReference>
<dbReference type="PANTHER" id="PTHR33704">
    <property type="entry name" value="PROTEIN HEAT INTOLERANT 4-RELATED"/>
    <property type="match status" value="1"/>
</dbReference>
<sequence>MYFLFSFLDIYPKLIIFFDQVISPFPPSDKVGIKSIQRVDEEILPMKAMKMGWVPYIPLDHRHNQVDRLKSEIFTLVCTQRSDQRKMSSNAILMTNKTLSYGGRLQPARWILYEKLRILLF</sequence>
<accession>A0A0K9Q4I3</accession>
<dbReference type="InterPro" id="IPR039313">
    <property type="entry name" value="HIT4"/>
</dbReference>